<reference evidence="7" key="3">
    <citation type="submission" date="2021-01" db="EMBL/GenBank/DDBJ databases">
        <title>Phytophthora aleatoria, a newly-described species from Pinus radiata is distinct from Phytophthora cactorum isolates based on comparative genomics.</title>
        <authorList>
            <person name="Mcdougal R."/>
            <person name="Panda P."/>
            <person name="Williams N."/>
            <person name="Studholme D.J."/>
        </authorList>
    </citation>
    <scope>NUCLEOTIDE SEQUENCE</scope>
    <source>
        <strain evidence="7">NZFS 3830</strain>
    </source>
</reference>
<proteinExistence type="predicted"/>
<evidence type="ECO:0000313" key="6">
    <source>
        <dbReference type="EMBL" id="KAG3212530.1"/>
    </source>
</evidence>
<dbReference type="Proteomes" id="UP000688947">
    <property type="component" value="Unassembled WGS sequence"/>
</dbReference>
<dbReference type="EMBL" id="RCMG01000803">
    <property type="protein sequence ID" value="KAG2846787.1"/>
    <property type="molecule type" value="Genomic_DNA"/>
</dbReference>
<dbReference type="Proteomes" id="UP000735874">
    <property type="component" value="Unassembled WGS sequence"/>
</dbReference>
<protein>
    <submittedName>
        <fullName evidence="8">Uncharacterized protein</fullName>
    </submittedName>
</protein>
<dbReference type="Proteomes" id="UP000760860">
    <property type="component" value="Unassembled WGS sequence"/>
</dbReference>
<name>A0A329S5S9_9STRA</name>
<comment type="caution">
    <text evidence="8">The sequence shown here is derived from an EMBL/GenBank/DDBJ whole genome shotgun (WGS) entry which is preliminary data.</text>
</comment>
<accession>A0A329S5S9</accession>
<dbReference type="Proteomes" id="UP000697107">
    <property type="component" value="Unassembled WGS sequence"/>
</dbReference>
<dbReference type="EMBL" id="JAENGZ010000897">
    <property type="protein sequence ID" value="KAG6952680.1"/>
    <property type="molecule type" value="Genomic_DNA"/>
</dbReference>
<organism evidence="8 9">
    <name type="scientific">Phytophthora cactorum</name>
    <dbReference type="NCBI Taxonomy" id="29920"/>
    <lineage>
        <taxon>Eukaryota</taxon>
        <taxon>Sar</taxon>
        <taxon>Stramenopiles</taxon>
        <taxon>Oomycota</taxon>
        <taxon>Peronosporomycetes</taxon>
        <taxon>Peronosporales</taxon>
        <taxon>Peronosporaceae</taxon>
        <taxon>Phytophthora</taxon>
    </lineage>
</organism>
<keyword evidence="9" id="KW-1185">Reference proteome</keyword>
<evidence type="ECO:0000313" key="8">
    <source>
        <dbReference type="EMBL" id="RAW32233.1"/>
    </source>
</evidence>
<dbReference type="EMBL" id="RCMV01000826">
    <property type="protein sequence ID" value="KAG3212530.1"/>
    <property type="molecule type" value="Genomic_DNA"/>
</dbReference>
<dbReference type="EMBL" id="RCMK01000806">
    <property type="protein sequence ID" value="KAG2911765.1"/>
    <property type="molecule type" value="Genomic_DNA"/>
</dbReference>
<dbReference type="EMBL" id="MJFZ01000286">
    <property type="protein sequence ID" value="RAW32233.1"/>
    <property type="molecule type" value="Genomic_DNA"/>
</dbReference>
<dbReference type="Proteomes" id="UP000736787">
    <property type="component" value="Unassembled WGS sequence"/>
</dbReference>
<reference evidence="8 9" key="1">
    <citation type="submission" date="2018-01" db="EMBL/GenBank/DDBJ databases">
        <title>Draft genome of the strawberry crown rot pathogen Phytophthora cactorum.</title>
        <authorList>
            <person name="Armitage A.D."/>
            <person name="Lysoe E."/>
            <person name="Nellist C.F."/>
            <person name="Harrison R.J."/>
            <person name="Brurberg M.B."/>
        </authorList>
    </citation>
    <scope>NUCLEOTIDE SEQUENCE [LARGE SCALE GENOMIC DNA]</scope>
    <source>
        <strain evidence="8 9">10300</strain>
    </source>
</reference>
<dbReference type="Proteomes" id="UP000774804">
    <property type="component" value="Unassembled WGS sequence"/>
</dbReference>
<feature type="coiled-coil region" evidence="1">
    <location>
        <begin position="77"/>
        <end position="232"/>
    </location>
</feature>
<evidence type="ECO:0000313" key="5">
    <source>
        <dbReference type="EMBL" id="KAG2969160.1"/>
    </source>
</evidence>
<evidence type="ECO:0000313" key="9">
    <source>
        <dbReference type="Proteomes" id="UP000251314"/>
    </source>
</evidence>
<reference evidence="2" key="2">
    <citation type="submission" date="2018-10" db="EMBL/GenBank/DDBJ databases">
        <title>Effector identification in a new, highly contiguous assembly of the strawberry crown rot pathogen Phytophthora cactorum.</title>
        <authorList>
            <person name="Armitage A.D."/>
            <person name="Nellist C.F."/>
            <person name="Bates H."/>
            <person name="Vickerstaff R.J."/>
            <person name="Harrison R.J."/>
        </authorList>
    </citation>
    <scope>NUCLEOTIDE SEQUENCE</scope>
    <source>
        <strain evidence="2">15-7</strain>
        <strain evidence="3">4032</strain>
        <strain evidence="4">4040</strain>
        <strain evidence="5">P415</strain>
        <strain evidence="6">P421</strain>
    </source>
</reference>
<dbReference type="EMBL" id="RCMI01000821">
    <property type="protein sequence ID" value="KAG2896857.1"/>
    <property type="molecule type" value="Genomic_DNA"/>
</dbReference>
<evidence type="ECO:0000313" key="4">
    <source>
        <dbReference type="EMBL" id="KAG2911765.1"/>
    </source>
</evidence>
<evidence type="ECO:0000256" key="1">
    <source>
        <dbReference type="SAM" id="Coils"/>
    </source>
</evidence>
<sequence length="437" mass="50671">MRRSRAAGQVPVVPLPTYSAHLRQTQSRAAALTKGTREFRKIYDDSADPVEDNNVHAQDKATFYSEELLNAFKRKTHELCDETREQYEHKLERQEAQHERQVHALQRQLREVVGSSVSLAEHEQLLATTTKEQQRQLEEVRRRHQSEMRELEQKWQAKLTATRKQGEQEKADLMQRIEQLELLKSEAAVEVKERELSELRWSEKLEAAGRVKESVEQRLDDATKRLEDACRIIVMLKTRLRHHTRLARDLKSRRDKTVQEVMKCKVAHAEFKGDMNTRVASLERELDHARRAVANEKSNTRALQREVAGLGDQVQRQQCSVAAKGAEHKQLQTEVEALRNALQTEKQAVKDATERLDKMQQRAAEAELQHQDLRTRLDLQQATEASLKQKVHRLKQRVGQFKAVVEKLYAENKQLGEEASNRDASTEAWAKKLFGRQ</sequence>
<dbReference type="AlphaFoldDB" id="A0A329S5S9"/>
<gene>
    <name evidence="7" type="ORF">JG687_00012857</name>
    <name evidence="8" type="ORF">PC110_g11429</name>
    <name evidence="2" type="ORF">PC113_g17896</name>
    <name evidence="3" type="ORF">PC115_g17386</name>
    <name evidence="4" type="ORF">PC117_g19061</name>
    <name evidence="5" type="ORF">PC118_g17594</name>
    <name evidence="6" type="ORF">PC129_g16512</name>
</gene>
<dbReference type="Proteomes" id="UP000251314">
    <property type="component" value="Unassembled WGS sequence"/>
</dbReference>
<dbReference type="EMBL" id="RCML01000808">
    <property type="protein sequence ID" value="KAG2969160.1"/>
    <property type="molecule type" value="Genomic_DNA"/>
</dbReference>
<evidence type="ECO:0000313" key="7">
    <source>
        <dbReference type="EMBL" id="KAG6952680.1"/>
    </source>
</evidence>
<dbReference type="Gene3D" id="1.10.287.1490">
    <property type="match status" value="1"/>
</dbReference>
<evidence type="ECO:0000313" key="3">
    <source>
        <dbReference type="EMBL" id="KAG2896857.1"/>
    </source>
</evidence>
<dbReference type="VEuPathDB" id="FungiDB:PC110_g11429"/>
<dbReference type="OrthoDB" id="115960at2759"/>
<evidence type="ECO:0000313" key="2">
    <source>
        <dbReference type="EMBL" id="KAG2846787.1"/>
    </source>
</evidence>
<feature type="coiled-coil region" evidence="1">
    <location>
        <begin position="272"/>
        <end position="397"/>
    </location>
</feature>
<keyword evidence="1" id="KW-0175">Coiled coil</keyword>